<sequence>MLKSTVKVTFNDNKVKTFRNVKKVDTDINYSMYQLVHRDNGETYLFRKDIQSIYFGKNVKVEVF</sequence>
<dbReference type="EMBL" id="OQ890318">
    <property type="protein sequence ID" value="WLJ25879.1"/>
    <property type="molecule type" value="Genomic_DNA"/>
</dbReference>
<evidence type="ECO:0000313" key="1">
    <source>
        <dbReference type="EMBL" id="WLJ25879.1"/>
    </source>
</evidence>
<name>A0AA49X4E1_9VIRU</name>
<proteinExistence type="predicted"/>
<protein>
    <submittedName>
        <fullName evidence="1">Uncharacterized protein</fullName>
    </submittedName>
</protein>
<organism evidence="1">
    <name type="scientific">Staphylococcus phage HS12</name>
    <dbReference type="NCBI Taxonomy" id="3056402"/>
    <lineage>
        <taxon>Viruses</taxon>
    </lineage>
</organism>
<reference evidence="1" key="1">
    <citation type="submission" date="2023-04" db="EMBL/GenBank/DDBJ databases">
        <title>The human skin virome in hidradenitis suppurativa patients.</title>
        <authorList>
            <person name="Jansen D."/>
        </authorList>
    </citation>
    <scope>NUCLEOTIDE SEQUENCE</scope>
    <source>
        <strain evidence="1">VC3_JansenPhageI</strain>
    </source>
</reference>
<accession>A0AA49X4E1</accession>